<evidence type="ECO:0000259" key="1">
    <source>
        <dbReference type="Pfam" id="PF24698"/>
    </source>
</evidence>
<organism evidence="2 3">
    <name type="scientific">Sphingobium jiangsuense</name>
    <dbReference type="NCBI Taxonomy" id="870476"/>
    <lineage>
        <taxon>Bacteria</taxon>
        <taxon>Pseudomonadati</taxon>
        <taxon>Pseudomonadota</taxon>
        <taxon>Alphaproteobacteria</taxon>
        <taxon>Sphingomonadales</taxon>
        <taxon>Sphingomonadaceae</taxon>
        <taxon>Sphingobium</taxon>
    </lineage>
</organism>
<dbReference type="RefSeq" id="WP_246343318.1">
    <property type="nucleotide sequence ID" value="NZ_BSPS01000080.1"/>
</dbReference>
<sequence length="152" mass="17347">MSIYEPLRNHLKNLRSTHWKASFSEIERILARPLPKSAYTYQAWWANQEGRGHSQTTAWRDAGWKTANLDLSSKTVEFERAGQPVSEKIIEKDRADEALLRRAGLYLGTTDRQLIYREGVKALVEREAAKRLARLGGSSPDLEIAPRRRGEG</sequence>
<accession>A0A7W6FNM4</accession>
<evidence type="ECO:0000313" key="2">
    <source>
        <dbReference type="EMBL" id="MBB3925211.1"/>
    </source>
</evidence>
<reference evidence="2 3" key="1">
    <citation type="submission" date="2020-08" db="EMBL/GenBank/DDBJ databases">
        <title>Genomic Encyclopedia of Type Strains, Phase IV (KMG-IV): sequencing the most valuable type-strain genomes for metagenomic binning, comparative biology and taxonomic classification.</title>
        <authorList>
            <person name="Goeker M."/>
        </authorList>
    </citation>
    <scope>NUCLEOTIDE SEQUENCE [LARGE SCALE GENOMIC DNA]</scope>
    <source>
        <strain evidence="2 3">DSM 26189</strain>
    </source>
</reference>
<dbReference type="AlphaFoldDB" id="A0A7W6FNM4"/>
<proteinExistence type="predicted"/>
<dbReference type="Pfam" id="PF24698">
    <property type="entry name" value="DUF7662"/>
    <property type="match status" value="1"/>
</dbReference>
<name>A0A7W6FNM4_9SPHN</name>
<feature type="domain" description="DUF7662" evidence="1">
    <location>
        <begin position="4"/>
        <end position="80"/>
    </location>
</feature>
<evidence type="ECO:0000313" key="3">
    <source>
        <dbReference type="Proteomes" id="UP000571950"/>
    </source>
</evidence>
<comment type="caution">
    <text evidence="2">The sequence shown here is derived from an EMBL/GenBank/DDBJ whole genome shotgun (WGS) entry which is preliminary data.</text>
</comment>
<protein>
    <recommendedName>
        <fullName evidence="1">DUF7662 domain-containing protein</fullName>
    </recommendedName>
</protein>
<gene>
    <name evidence="2" type="ORF">GGR43_000912</name>
</gene>
<dbReference type="EMBL" id="JACIDT010000002">
    <property type="protein sequence ID" value="MBB3925211.1"/>
    <property type="molecule type" value="Genomic_DNA"/>
</dbReference>
<keyword evidence="3" id="KW-1185">Reference proteome</keyword>
<dbReference type="Proteomes" id="UP000571950">
    <property type="component" value="Unassembled WGS sequence"/>
</dbReference>
<dbReference type="InterPro" id="IPR056079">
    <property type="entry name" value="DUF7662"/>
</dbReference>